<feature type="region of interest" description="Disordered" evidence="4">
    <location>
        <begin position="1094"/>
        <end position="1123"/>
    </location>
</feature>
<feature type="domain" description="Plastocyanin-like" evidence="5">
    <location>
        <begin position="24"/>
        <end position="184"/>
    </location>
</feature>
<dbReference type="EMBL" id="CAJNOT010000066">
    <property type="protein sequence ID" value="CAF0815278.1"/>
    <property type="molecule type" value="Genomic_DNA"/>
</dbReference>
<feature type="compositionally biased region" description="Basic and acidic residues" evidence="4">
    <location>
        <begin position="846"/>
        <end position="881"/>
    </location>
</feature>
<protein>
    <recommendedName>
        <fullName evidence="5">Plastocyanin-like domain-containing protein</fullName>
    </recommendedName>
</protein>
<dbReference type="Pfam" id="PF00394">
    <property type="entry name" value="Cu-oxidase"/>
    <property type="match status" value="1"/>
</dbReference>
<accession>A0A813TJ58</accession>
<evidence type="ECO:0000256" key="4">
    <source>
        <dbReference type="SAM" id="MobiDB-lite"/>
    </source>
</evidence>
<dbReference type="FunFam" id="1.25.40.1040:FF:000003">
    <property type="entry name" value="N-terminal acetyltransferase A, auxiliary subunit"/>
    <property type="match status" value="1"/>
</dbReference>
<sequence>MPTVSSEYFIVEDSEDPYEGLPEFLLTMTEWWHRYAIDQFDILTTHPTDHHHRCAVFLSGIMNGKDRYDCSLIEQPLLMLNITGEEQNQLDDNLICASHRPYERFTNVYNQTYRFRLIATGSEFNYQFSIDNHNLTIVAIDGVYVQPYEVQQIWIYIGQRYDVLVTMNQGSLASIYWIRAAIITNDSDQFFAILPHNNTTNQSVEPILSPLPQNQEFLLNSMPLIIMPPPTQSTQTPSQQLTTRENSQFKKLVRFYEQKQYKKGLAAAREILKKFPNHGETLSMKGLILNSMGRKEEALENIRNGIKNNITSHVVWHVYGLWQRSERKYDEAIKAYKKALQCEKDSLTILRDLSLLQIQMRDLDGYKETRHQLFNLKPGQRQSWVGFAMSYHLLGDYDMAQSVLEEFRKTQQDRPAPSPDKLYDNEHSEYLLYQNLVLRESGQYEDALRHIQVHEKDIYNKLVLAEIKYDLYMRLGTNDRAETILRDLIERNTGNKKYYYMLEECLHLTNIDDKTKLYENLIEKYPKADAPKQISLQFLTGEPFAKAVGLYLQRGLQKGVPSLFQSVKFLYATPEKIQIIDTLLRTYLNNLIKYGTFEISSGIENLTKETEPPTSLLWLQYYLAQHYDYLGDINKAFEYINQAICDTPTLVELYMFKAKIFKHAGDFQTAASWMDEAQSLDTADRFVNCKCTKYLLRANQINNALEIAGKFTRENSLPADYLREMQCMWFELEMARAYRRLKKYGEALKKCHEIDRHFQEFIEDQFDFHSYCLRKMVLCAYVDMLNLEDHMKGHRFFRQAAEIAVEIYIRLYDHPLSGQDNDTNDNLANMSIGEAKKLKNKLRKQQLREQQEKQKQIEVERRKKEFQRSRNKDDGEEEKVKEEEIVAEKLEHCEKPLEEAMRFLQPLEDFSGNFIQTHYLGFEVYYRRKKYLLMLRCLKRMKKLDTNHPKLHSCLMKFLKLVKTEPIVDERLRTLIDEELKTFDIKQEDSIKNIEEFNENFIKNHSNSLSYRAEAVKIMLLINPKNNFKAIEFLTTLNSNFIDQNLKICSNIYENMQLGDYGSIESSIIEKYRLECNHLWPQANLFQINPSSTFDQSQSSAPPSYSSCDSQIDGGEVITNNQN</sequence>
<dbReference type="SMART" id="SM00028">
    <property type="entry name" value="TPR"/>
    <property type="match status" value="5"/>
</dbReference>
<evidence type="ECO:0000313" key="7">
    <source>
        <dbReference type="Proteomes" id="UP000663864"/>
    </source>
</evidence>
<dbReference type="InterPro" id="IPR011990">
    <property type="entry name" value="TPR-like_helical_dom_sf"/>
</dbReference>
<proteinExistence type="predicted"/>
<dbReference type="InterPro" id="IPR021183">
    <property type="entry name" value="NatA_aux_su"/>
</dbReference>
<evidence type="ECO:0000256" key="1">
    <source>
        <dbReference type="ARBA" id="ARBA00022737"/>
    </source>
</evidence>
<feature type="repeat" description="TPR" evidence="3">
    <location>
        <begin position="313"/>
        <end position="346"/>
    </location>
</feature>
<dbReference type="Gene3D" id="1.25.40.1040">
    <property type="match status" value="1"/>
</dbReference>
<dbReference type="InterPro" id="IPR001117">
    <property type="entry name" value="Cu-oxidase_2nd"/>
</dbReference>
<dbReference type="PANTHER" id="PTHR22767">
    <property type="entry name" value="N-TERMINAL ACETYLTRANSFERASE-RELATED"/>
    <property type="match status" value="1"/>
</dbReference>
<organism evidence="6 7">
    <name type="scientific">Rotaria sordida</name>
    <dbReference type="NCBI Taxonomy" id="392033"/>
    <lineage>
        <taxon>Eukaryota</taxon>
        <taxon>Metazoa</taxon>
        <taxon>Spiralia</taxon>
        <taxon>Gnathifera</taxon>
        <taxon>Rotifera</taxon>
        <taxon>Eurotatoria</taxon>
        <taxon>Bdelloidea</taxon>
        <taxon>Philodinida</taxon>
        <taxon>Philodinidae</taxon>
        <taxon>Rotaria</taxon>
    </lineage>
</organism>
<dbReference type="PROSITE" id="PS50005">
    <property type="entry name" value="TPR"/>
    <property type="match status" value="1"/>
</dbReference>
<evidence type="ECO:0000256" key="3">
    <source>
        <dbReference type="PROSITE-ProRule" id="PRU00339"/>
    </source>
</evidence>
<gene>
    <name evidence="6" type="ORF">ZHD862_LOCUS3109</name>
</gene>
<keyword evidence="1" id="KW-0677">Repeat</keyword>
<dbReference type="GO" id="GO:0031415">
    <property type="term" value="C:NatA complex"/>
    <property type="evidence" value="ECO:0007669"/>
    <property type="project" value="TreeGrafter"/>
</dbReference>
<dbReference type="CDD" id="cd04205">
    <property type="entry name" value="CuRO_2_LCC_like"/>
    <property type="match status" value="1"/>
</dbReference>
<evidence type="ECO:0000256" key="2">
    <source>
        <dbReference type="ARBA" id="ARBA00022803"/>
    </source>
</evidence>
<dbReference type="Pfam" id="PF12569">
    <property type="entry name" value="NatA_aux_su"/>
    <property type="match status" value="1"/>
</dbReference>
<dbReference type="Gene3D" id="2.60.40.420">
    <property type="entry name" value="Cupredoxins - blue copper proteins"/>
    <property type="match status" value="1"/>
</dbReference>
<evidence type="ECO:0000313" key="6">
    <source>
        <dbReference type="EMBL" id="CAF0815278.1"/>
    </source>
</evidence>
<keyword evidence="2 3" id="KW-0802">TPR repeat</keyword>
<dbReference type="SUPFAM" id="SSF49503">
    <property type="entry name" value="Cupredoxins"/>
    <property type="match status" value="1"/>
</dbReference>
<dbReference type="Gene3D" id="1.25.40.1010">
    <property type="match status" value="1"/>
</dbReference>
<evidence type="ECO:0000259" key="5">
    <source>
        <dbReference type="Pfam" id="PF00394"/>
    </source>
</evidence>
<dbReference type="AlphaFoldDB" id="A0A813TJ58"/>
<dbReference type="InterPro" id="IPR008972">
    <property type="entry name" value="Cupredoxin"/>
</dbReference>
<feature type="region of interest" description="Disordered" evidence="4">
    <location>
        <begin position="843"/>
        <end position="881"/>
    </location>
</feature>
<comment type="caution">
    <text evidence="6">The sequence shown here is derived from an EMBL/GenBank/DDBJ whole genome shotgun (WGS) entry which is preliminary data.</text>
</comment>
<dbReference type="PANTHER" id="PTHR22767:SF2">
    <property type="entry name" value="N(ALPHA)-ACETYLTRANSFERASE 15_16, ISOFORM A"/>
    <property type="match status" value="1"/>
</dbReference>
<dbReference type="InterPro" id="IPR019734">
    <property type="entry name" value="TPR_rpt"/>
</dbReference>
<feature type="compositionally biased region" description="Low complexity" evidence="4">
    <location>
        <begin position="1095"/>
        <end position="1111"/>
    </location>
</feature>
<dbReference type="SUPFAM" id="SSF48452">
    <property type="entry name" value="TPR-like"/>
    <property type="match status" value="3"/>
</dbReference>
<name>A0A813TJ58_9BILA</name>
<reference evidence="6" key="1">
    <citation type="submission" date="2021-02" db="EMBL/GenBank/DDBJ databases">
        <authorList>
            <person name="Nowell W R."/>
        </authorList>
    </citation>
    <scope>NUCLEOTIDE SEQUENCE</scope>
</reference>
<dbReference type="Proteomes" id="UP000663864">
    <property type="component" value="Unassembled WGS sequence"/>
</dbReference>